<evidence type="ECO:0000256" key="1">
    <source>
        <dbReference type="SAM" id="Phobius"/>
    </source>
</evidence>
<proteinExistence type="predicted"/>
<dbReference type="InterPro" id="IPR039708">
    <property type="entry name" value="MT1774/Rv1733c-like"/>
</dbReference>
<dbReference type="HOGENOM" id="CLU_084215_2_1_11"/>
<evidence type="ECO:0000313" key="3">
    <source>
        <dbReference type="Proteomes" id="UP000000844"/>
    </source>
</evidence>
<feature type="transmembrane region" description="Helical" evidence="1">
    <location>
        <begin position="34"/>
        <end position="55"/>
    </location>
</feature>
<evidence type="ECO:0000313" key="2">
    <source>
        <dbReference type="EMBL" id="ADD43114.1"/>
    </source>
</evidence>
<keyword evidence="1" id="KW-1133">Transmembrane helix</keyword>
<dbReference type="RefSeq" id="WP_013018685.1">
    <property type="nucleotide sequence ID" value="NC_013947.1"/>
</dbReference>
<protein>
    <recommendedName>
        <fullName evidence="4">Transmembrane protein</fullName>
    </recommendedName>
</protein>
<keyword evidence="1" id="KW-0472">Membrane</keyword>
<sequence length="192" mass="21730">MIRWRLVTDAARFARLLSLDDNPLRREVDRVEAMAARFVILIVAALLPVCVWLGMRIHEDGLATMESQALTHYQVTAVLTHDIQPAVATSSYQQRWGEARWQTRHGIEDSGRVKAPAGARAGDTVTIWLDGDDQLAEPPLTRQQASGRAVFAAVFAYIGVVELGFGVCWLVRRRLDRIRMRSWETQWSRFAS</sequence>
<name>D3PVK0_STANL</name>
<evidence type="ECO:0008006" key="4">
    <source>
        <dbReference type="Google" id="ProtNLM"/>
    </source>
</evidence>
<dbReference type="KEGG" id="sna:Snas_3450"/>
<gene>
    <name evidence="2" type="ordered locus">Snas_3450</name>
</gene>
<dbReference type="PANTHER" id="PTHR42305">
    <property type="entry name" value="MEMBRANE PROTEIN RV1733C-RELATED"/>
    <property type="match status" value="1"/>
</dbReference>
<dbReference type="Proteomes" id="UP000000844">
    <property type="component" value="Chromosome"/>
</dbReference>
<dbReference type="OrthoDB" id="3542690at2"/>
<accession>D3PVK0</accession>
<feature type="transmembrane region" description="Helical" evidence="1">
    <location>
        <begin position="149"/>
        <end position="171"/>
    </location>
</feature>
<dbReference type="EMBL" id="CP001778">
    <property type="protein sequence ID" value="ADD43114.1"/>
    <property type="molecule type" value="Genomic_DNA"/>
</dbReference>
<keyword evidence="3" id="KW-1185">Reference proteome</keyword>
<organism evidence="2 3">
    <name type="scientific">Stackebrandtia nassauensis (strain DSM 44728 / CIP 108903 / NRRL B-16338 / NBRC 102104 / LLR-40K-21)</name>
    <dbReference type="NCBI Taxonomy" id="446470"/>
    <lineage>
        <taxon>Bacteria</taxon>
        <taxon>Bacillati</taxon>
        <taxon>Actinomycetota</taxon>
        <taxon>Actinomycetes</taxon>
        <taxon>Glycomycetales</taxon>
        <taxon>Glycomycetaceae</taxon>
        <taxon>Stackebrandtia</taxon>
    </lineage>
</organism>
<reference evidence="2 3" key="1">
    <citation type="journal article" date="2009" name="Stand. Genomic Sci.">
        <title>Complete genome sequence of Stackebrandtia nassauensis type strain (LLR-40K-21).</title>
        <authorList>
            <person name="Munk C."/>
            <person name="Lapidus A."/>
            <person name="Copeland A."/>
            <person name="Jando M."/>
            <person name="Mayilraj S."/>
            <person name="Glavina Del Rio T."/>
            <person name="Nolan M."/>
            <person name="Chen F."/>
            <person name="Lucas S."/>
            <person name="Tice H."/>
            <person name="Cheng J.F."/>
            <person name="Han C."/>
            <person name="Detter J.C."/>
            <person name="Bruce D."/>
            <person name="Goodwin L."/>
            <person name="Chain P."/>
            <person name="Pitluck S."/>
            <person name="Goker M."/>
            <person name="Ovchinikova G."/>
            <person name="Pati A."/>
            <person name="Ivanova N."/>
            <person name="Mavromatis K."/>
            <person name="Chen A."/>
            <person name="Palaniappan K."/>
            <person name="Land M."/>
            <person name="Hauser L."/>
            <person name="Chang Y.J."/>
            <person name="Jeffries C.D."/>
            <person name="Bristow J."/>
            <person name="Eisen J.A."/>
            <person name="Markowitz V."/>
            <person name="Hugenholtz P."/>
            <person name="Kyrpides N.C."/>
            <person name="Klenk H.P."/>
        </authorList>
    </citation>
    <scope>NUCLEOTIDE SEQUENCE [LARGE SCALE GENOMIC DNA]</scope>
    <source>
        <strain evidence="3">DSM 44728 / CIP 108903 / NRRL B-16338 / NBRC 102104 / LLR-40K-21</strain>
    </source>
</reference>
<dbReference type="AlphaFoldDB" id="D3PVK0"/>
<keyword evidence="1" id="KW-0812">Transmembrane</keyword>
<dbReference type="PANTHER" id="PTHR42305:SF1">
    <property type="entry name" value="MEMBRANE PROTEIN RV1733C-RELATED"/>
    <property type="match status" value="1"/>
</dbReference>
<dbReference type="STRING" id="446470.Snas_3450"/>